<dbReference type="PANTHER" id="PTHR11662">
    <property type="entry name" value="SOLUTE CARRIER FAMILY 17"/>
    <property type="match status" value="1"/>
</dbReference>
<dbReference type="PROSITE" id="PS50850">
    <property type="entry name" value="MFS"/>
    <property type="match status" value="1"/>
</dbReference>
<dbReference type="Pfam" id="PF07690">
    <property type="entry name" value="MFS_1"/>
    <property type="match status" value="1"/>
</dbReference>
<dbReference type="SUPFAM" id="SSF103473">
    <property type="entry name" value="MFS general substrate transporter"/>
    <property type="match status" value="1"/>
</dbReference>
<protein>
    <recommendedName>
        <fullName evidence="9">Major facilitator superfamily (MFS) profile domain-containing protein</fullName>
    </recommendedName>
</protein>
<dbReference type="AlphaFoldDB" id="A0AAN9B7F6"/>
<reference evidence="10 11" key="1">
    <citation type="submission" date="2024-02" db="EMBL/GenBank/DDBJ databases">
        <title>Chromosome-scale genome assembly of the rough periwinkle Littorina saxatilis.</title>
        <authorList>
            <person name="De Jode A."/>
            <person name="Faria R."/>
            <person name="Formenti G."/>
            <person name="Sims Y."/>
            <person name="Smith T.P."/>
            <person name="Tracey A."/>
            <person name="Wood J.M.D."/>
            <person name="Zagrodzka Z.B."/>
            <person name="Johannesson K."/>
            <person name="Butlin R.K."/>
            <person name="Leder E.H."/>
        </authorList>
    </citation>
    <scope>NUCLEOTIDE SEQUENCE [LARGE SCALE GENOMIC DNA]</scope>
    <source>
        <strain evidence="10">Snail1</strain>
        <tissue evidence="10">Muscle</tissue>
    </source>
</reference>
<dbReference type="Proteomes" id="UP001374579">
    <property type="component" value="Unassembled WGS sequence"/>
</dbReference>
<feature type="transmembrane region" description="Helical" evidence="8">
    <location>
        <begin position="193"/>
        <end position="209"/>
    </location>
</feature>
<organism evidence="10 11">
    <name type="scientific">Littorina saxatilis</name>
    <dbReference type="NCBI Taxonomy" id="31220"/>
    <lineage>
        <taxon>Eukaryota</taxon>
        <taxon>Metazoa</taxon>
        <taxon>Spiralia</taxon>
        <taxon>Lophotrochozoa</taxon>
        <taxon>Mollusca</taxon>
        <taxon>Gastropoda</taxon>
        <taxon>Caenogastropoda</taxon>
        <taxon>Littorinimorpha</taxon>
        <taxon>Littorinoidea</taxon>
        <taxon>Littorinidae</taxon>
        <taxon>Littorina</taxon>
    </lineage>
</organism>
<feature type="transmembrane region" description="Helical" evidence="8">
    <location>
        <begin position="24"/>
        <end position="48"/>
    </location>
</feature>
<dbReference type="InterPro" id="IPR020846">
    <property type="entry name" value="MFS_dom"/>
</dbReference>
<keyword evidence="2" id="KW-0813">Transport</keyword>
<dbReference type="InterPro" id="IPR050382">
    <property type="entry name" value="MFS_Na/Anion_cotransporter"/>
</dbReference>
<name>A0AAN9B7F6_9CAEN</name>
<feature type="domain" description="Major facilitator superfamily (MFS) profile" evidence="9">
    <location>
        <begin position="1"/>
        <end position="307"/>
    </location>
</feature>
<evidence type="ECO:0000256" key="1">
    <source>
        <dbReference type="ARBA" id="ARBA00004141"/>
    </source>
</evidence>
<keyword evidence="11" id="KW-1185">Reference proteome</keyword>
<proteinExistence type="predicted"/>
<dbReference type="InterPro" id="IPR036259">
    <property type="entry name" value="MFS_trans_sf"/>
</dbReference>
<evidence type="ECO:0000256" key="5">
    <source>
        <dbReference type="ARBA" id="ARBA00022989"/>
    </source>
</evidence>
<feature type="transmembrane region" description="Helical" evidence="8">
    <location>
        <begin position="54"/>
        <end position="73"/>
    </location>
</feature>
<dbReference type="GO" id="GO:0098700">
    <property type="term" value="P:neurotransmitter loading into synaptic vesicle"/>
    <property type="evidence" value="ECO:0007669"/>
    <property type="project" value="TreeGrafter"/>
</dbReference>
<feature type="transmembrane region" description="Helical" evidence="8">
    <location>
        <begin position="281"/>
        <end position="302"/>
    </location>
</feature>
<dbReference type="GO" id="GO:0005326">
    <property type="term" value="F:neurotransmitter transmembrane transporter activity"/>
    <property type="evidence" value="ECO:0007669"/>
    <property type="project" value="TreeGrafter"/>
</dbReference>
<evidence type="ECO:0000259" key="9">
    <source>
        <dbReference type="PROSITE" id="PS50850"/>
    </source>
</evidence>
<feature type="transmembrane region" description="Helical" evidence="8">
    <location>
        <begin position="247"/>
        <end position="269"/>
    </location>
</feature>
<dbReference type="InterPro" id="IPR011701">
    <property type="entry name" value="MFS"/>
</dbReference>
<dbReference type="GO" id="GO:0015293">
    <property type="term" value="F:symporter activity"/>
    <property type="evidence" value="ECO:0007669"/>
    <property type="project" value="UniProtKB-KW"/>
</dbReference>
<keyword evidence="4" id="KW-0769">Symport</keyword>
<feature type="region of interest" description="Disordered" evidence="7">
    <location>
        <begin position="321"/>
        <end position="342"/>
    </location>
</feature>
<evidence type="ECO:0000256" key="6">
    <source>
        <dbReference type="ARBA" id="ARBA00023136"/>
    </source>
</evidence>
<evidence type="ECO:0000313" key="10">
    <source>
        <dbReference type="EMBL" id="KAK7099294.1"/>
    </source>
</evidence>
<evidence type="ECO:0000256" key="7">
    <source>
        <dbReference type="SAM" id="MobiDB-lite"/>
    </source>
</evidence>
<dbReference type="GO" id="GO:0005313">
    <property type="term" value="F:L-glutamate transmembrane transporter activity"/>
    <property type="evidence" value="ECO:0007669"/>
    <property type="project" value="TreeGrafter"/>
</dbReference>
<comment type="subcellular location">
    <subcellularLocation>
        <location evidence="1">Membrane</location>
        <topology evidence="1">Multi-pass membrane protein</topology>
    </subcellularLocation>
</comment>
<sequence length="386" mass="41975">MGLLYPACYGILRHWSTPPERGRLGSLVLTGAYLGPCVGFPVAGLITGYLGWEYIYYLNGGVGVAYVLLWTWLSEEKPAHHKKISQDELFFIEDLQGSEKFDYEGIRIPWSDILTSLPVMSLCLCNFARNWVFILMLTNEPSYLDMFNFGIAENGAFSAFPHVFKMTASLASGLLADFLMGHEMLTTSHTRKLLTAGFGAQAIFFIMLTQTTQGMVAMIFLTLAVGVGGFVVSGWQLNHYDLSTRHASVLVAVTSTFGNIASVGAPILAGVLTEDKSFRGWNALFFITSGITGLACLSFLLFGSGERQPWSVPPDTAELVIKQDSKRRGGGLSSPTKLSPPVVPTFTYAKLREAGEEGHVVSGHVPNYGSSQQTTPSQKLEQDGAG</sequence>
<evidence type="ECO:0000313" key="11">
    <source>
        <dbReference type="Proteomes" id="UP001374579"/>
    </source>
</evidence>
<feature type="region of interest" description="Disordered" evidence="7">
    <location>
        <begin position="359"/>
        <end position="386"/>
    </location>
</feature>
<dbReference type="GO" id="GO:0060076">
    <property type="term" value="C:excitatory synapse"/>
    <property type="evidence" value="ECO:0007669"/>
    <property type="project" value="TreeGrafter"/>
</dbReference>
<gene>
    <name evidence="10" type="ORF">V1264_003450</name>
</gene>
<keyword evidence="6 8" id="KW-0472">Membrane</keyword>
<dbReference type="PANTHER" id="PTHR11662:SF456">
    <property type="entry name" value="VESICULAR GLUTAMATE TRANSPORTER, ISOFORM A"/>
    <property type="match status" value="1"/>
</dbReference>
<dbReference type="FunFam" id="1.20.1250.20:FF:000003">
    <property type="entry name" value="Solute carrier family 17 member 3"/>
    <property type="match status" value="1"/>
</dbReference>
<feature type="transmembrane region" description="Helical" evidence="8">
    <location>
        <begin position="215"/>
        <end position="235"/>
    </location>
</feature>
<comment type="caution">
    <text evidence="10">The sequence shown here is derived from an EMBL/GenBank/DDBJ whole genome shotgun (WGS) entry which is preliminary data.</text>
</comment>
<feature type="compositionally biased region" description="Polar residues" evidence="7">
    <location>
        <begin position="368"/>
        <end position="379"/>
    </location>
</feature>
<evidence type="ECO:0000256" key="3">
    <source>
        <dbReference type="ARBA" id="ARBA00022692"/>
    </source>
</evidence>
<dbReference type="EMBL" id="JBAMIC010000012">
    <property type="protein sequence ID" value="KAK7099294.1"/>
    <property type="molecule type" value="Genomic_DNA"/>
</dbReference>
<dbReference type="Gene3D" id="1.20.1250.20">
    <property type="entry name" value="MFS general substrate transporter like domains"/>
    <property type="match status" value="1"/>
</dbReference>
<evidence type="ECO:0000256" key="4">
    <source>
        <dbReference type="ARBA" id="ARBA00022847"/>
    </source>
</evidence>
<dbReference type="GO" id="GO:0050803">
    <property type="term" value="P:regulation of synapse structure or activity"/>
    <property type="evidence" value="ECO:0007669"/>
    <property type="project" value="TreeGrafter"/>
</dbReference>
<keyword evidence="3 8" id="KW-0812">Transmembrane</keyword>
<dbReference type="GO" id="GO:0030672">
    <property type="term" value="C:synaptic vesicle membrane"/>
    <property type="evidence" value="ECO:0007669"/>
    <property type="project" value="TreeGrafter"/>
</dbReference>
<evidence type="ECO:0000256" key="8">
    <source>
        <dbReference type="SAM" id="Phobius"/>
    </source>
</evidence>
<keyword evidence="5 8" id="KW-1133">Transmembrane helix</keyword>
<dbReference type="GO" id="GO:0035249">
    <property type="term" value="P:synaptic transmission, glutamatergic"/>
    <property type="evidence" value="ECO:0007669"/>
    <property type="project" value="TreeGrafter"/>
</dbReference>
<evidence type="ECO:0000256" key="2">
    <source>
        <dbReference type="ARBA" id="ARBA00022448"/>
    </source>
</evidence>
<accession>A0AAN9B7F6</accession>